<reference evidence="2 3" key="1">
    <citation type="journal article" date="2018" name="BMC Genomics">
        <title>Comparative genome analysis of jujube witches'-broom Phytoplasma, an obligate pathogen that causes jujube witches'-broom disease.</title>
        <authorList>
            <person name="Wang J."/>
            <person name="Song L."/>
            <person name="Jiao Q."/>
            <person name="Yang S."/>
            <person name="Gao R."/>
            <person name="Lu X."/>
            <person name="Zhou G."/>
        </authorList>
    </citation>
    <scope>NUCLEOTIDE SEQUENCE [LARGE SCALE GENOMIC DNA]</scope>
    <source>
        <strain evidence="2">Jwb-nky</strain>
    </source>
</reference>
<proteinExistence type="predicted"/>
<dbReference type="EMBL" id="CP025121">
    <property type="protein sequence ID" value="AYJ01398.1"/>
    <property type="molecule type" value="Genomic_DNA"/>
</dbReference>
<protein>
    <submittedName>
        <fullName evidence="2">Uncharacterized protein</fullName>
    </submittedName>
</protein>
<dbReference type="AlphaFoldDB" id="A0A660HMY3"/>
<keyword evidence="1" id="KW-0812">Transmembrane</keyword>
<gene>
    <name evidence="2" type="ORF">CWO85_02700</name>
</gene>
<dbReference type="Proteomes" id="UP000272462">
    <property type="component" value="Chromosome"/>
</dbReference>
<name>A0A660HMY3_ZIZJU</name>
<dbReference type="KEGG" id="pzi:CWO85_02700"/>
<evidence type="ECO:0000256" key="1">
    <source>
        <dbReference type="SAM" id="Phobius"/>
    </source>
</evidence>
<accession>A0A660HMY3</accession>
<keyword evidence="1" id="KW-1133">Transmembrane helix</keyword>
<sequence length="448" mass="53336">MEQKKKKIILGFGALCAFILFFILGIFIYRKIYKKCDSHPEQEEIDVEKTITDLCSLNSKSFNELLKKIYSLKISEIPDAKKLENLKESQRYLVGNFKGKLNNLNNTKSGQYDELKISQINLGNSIIELEQEPKESKESKEFQKLLKDKKTDHDTKSGQLGKLIDELSKLRELISFNYFSNEYDLRSIQRNPFLRSFYTDIYDINLKNKEIEKQEEKIQKKLKQKETLFICQTLRQNYLELNNLLFKNDDLSNNHDLKIAYNEISYYLRLAIEALNDFDRNDFFIYRKKNRQITKEDEKSKKNKEYLNKFFEKKESLKKKYLENIHEKKSIHDKNKYFENIIANYYDFENILSYQISGNQIITRIKIINKLTNENIYFNLPSGGNNYPQHNELSQSIFKILDSDERYNELSRSIFLILGSNDYQEHKEELNKLWELIGTSGIVIRNEI</sequence>
<evidence type="ECO:0000313" key="2">
    <source>
        <dbReference type="EMBL" id="AYJ01398.1"/>
    </source>
</evidence>
<organism evidence="2 3">
    <name type="scientific">Ziziphus jujuba witches'-broom phytoplasma</name>
    <dbReference type="NCBI Taxonomy" id="135727"/>
    <lineage>
        <taxon>Bacteria</taxon>
        <taxon>Bacillati</taxon>
        <taxon>Mycoplasmatota</taxon>
        <taxon>Mollicutes</taxon>
        <taxon>Acholeplasmatales</taxon>
        <taxon>Acholeplasmataceae</taxon>
        <taxon>Candidatus Phytoplasma</taxon>
        <taxon>16SrV (Elm yellows group)</taxon>
    </lineage>
</organism>
<dbReference type="RefSeq" id="WP_121464111.1">
    <property type="nucleotide sequence ID" value="NZ_CP025121.1"/>
</dbReference>
<keyword evidence="3" id="KW-1185">Reference proteome</keyword>
<feature type="transmembrane region" description="Helical" evidence="1">
    <location>
        <begin position="9"/>
        <end position="29"/>
    </location>
</feature>
<evidence type="ECO:0000313" key="3">
    <source>
        <dbReference type="Proteomes" id="UP000272462"/>
    </source>
</evidence>
<keyword evidence="1" id="KW-0472">Membrane</keyword>